<sequence length="532" mass="58546">MQGSQQFDNQDINVHYIAKQPQFPQPLLISLLLQTLHQLRCPSLDSLQHLNVSLVVRGPKRNTGFEVRPQTKQPQFPQPLLIRLLLQTLHQLHCPSLDTVQHLNVSLIVRGPKRNTVFEGTAHAHHRRIATSVTVIAGSKGGCMIKAHLHTHKGTQRHNDWWGSPAGCSQAHCRKTISPSKAHLYKPTEQRHNSRWGTQIKDSEGGTPCLGPSQQSLSPIVQVSILLSQRGEQDEVIAAVCVRAQLQTRILYLLLPQWLKGMGNGGCAWGPSHGRQSSMNFSNMSPSHRLHCFKNCSSVGPFHRVQSFRNRLLQCGSPTGSQVLPANLLQRGVLSPQVHRSCQEPAPAWASHRVTASFRHIHLLWCGVLHRLRVDICSTINLHGLQGDSLPRCPNVSSLGTVFTTGCRGLSAAVRRTVCNDQSVLVFPDQLSPATGSLTQGMSKNFIPAYCPYVETGAQAGWGKAGERESPLPRQTQQQGAWETAPGKRIDTVLLNILTNDLDDRREHTLSKCADTTKLGGVADTPKGLVAI</sequence>
<comment type="caution">
    <text evidence="2">The sequence shown here is derived from an EMBL/GenBank/DDBJ whole genome shotgun (WGS) entry which is preliminary data.</text>
</comment>
<dbReference type="EMBL" id="JAUNZN010000001">
    <property type="protein sequence ID" value="KAK4831212.1"/>
    <property type="molecule type" value="Genomic_DNA"/>
</dbReference>
<evidence type="ECO:0000313" key="3">
    <source>
        <dbReference type="Proteomes" id="UP001333110"/>
    </source>
</evidence>
<keyword evidence="3" id="KW-1185">Reference proteome</keyword>
<dbReference type="AlphaFoldDB" id="A0AAN7S8M2"/>
<feature type="region of interest" description="Disordered" evidence="1">
    <location>
        <begin position="186"/>
        <end position="213"/>
    </location>
</feature>
<protein>
    <submittedName>
        <fullName evidence="2">Uncharacterized protein</fullName>
    </submittedName>
</protein>
<accession>A0AAN7S8M2</accession>
<reference evidence="2 3" key="1">
    <citation type="journal article" date="2023" name="J. Hered.">
        <title>Chromosome-level genome of the wood stork (Mycteria americana) provides insight into avian chromosome evolution.</title>
        <authorList>
            <person name="Flamio R. Jr."/>
            <person name="Ramstad K.M."/>
        </authorList>
    </citation>
    <scope>NUCLEOTIDE SEQUENCE [LARGE SCALE GENOMIC DNA]</scope>
    <source>
        <strain evidence="2">JAX WOST 10</strain>
    </source>
</reference>
<evidence type="ECO:0000313" key="2">
    <source>
        <dbReference type="EMBL" id="KAK4831212.1"/>
    </source>
</evidence>
<feature type="region of interest" description="Disordered" evidence="1">
    <location>
        <begin position="462"/>
        <end position="482"/>
    </location>
</feature>
<organism evidence="2 3">
    <name type="scientific">Mycteria americana</name>
    <name type="common">Wood stork</name>
    <dbReference type="NCBI Taxonomy" id="33587"/>
    <lineage>
        <taxon>Eukaryota</taxon>
        <taxon>Metazoa</taxon>
        <taxon>Chordata</taxon>
        <taxon>Craniata</taxon>
        <taxon>Vertebrata</taxon>
        <taxon>Euteleostomi</taxon>
        <taxon>Archelosauria</taxon>
        <taxon>Archosauria</taxon>
        <taxon>Dinosauria</taxon>
        <taxon>Saurischia</taxon>
        <taxon>Theropoda</taxon>
        <taxon>Coelurosauria</taxon>
        <taxon>Aves</taxon>
        <taxon>Neognathae</taxon>
        <taxon>Neoaves</taxon>
        <taxon>Aequornithes</taxon>
        <taxon>Ciconiiformes</taxon>
        <taxon>Ciconiidae</taxon>
        <taxon>Mycteria</taxon>
    </lineage>
</organism>
<name>A0AAN7S8M2_MYCAM</name>
<evidence type="ECO:0000256" key="1">
    <source>
        <dbReference type="SAM" id="MobiDB-lite"/>
    </source>
</evidence>
<dbReference type="Proteomes" id="UP001333110">
    <property type="component" value="Unassembled WGS sequence"/>
</dbReference>
<gene>
    <name evidence="2" type="ORF">QYF61_016049</name>
</gene>
<proteinExistence type="predicted"/>